<accession>A0AAW7MGY0</accession>
<name>A0AAW7MGY0_9BURK</name>
<dbReference type="Proteomes" id="UP001172791">
    <property type="component" value="Unassembled WGS sequence"/>
</dbReference>
<evidence type="ECO:0000313" key="4">
    <source>
        <dbReference type="Proteomes" id="UP001172791"/>
    </source>
</evidence>
<dbReference type="AlphaFoldDB" id="A0AAW7MGY0"/>
<protein>
    <submittedName>
        <fullName evidence="1">Uncharacterized protein</fullName>
    </submittedName>
</protein>
<sequence length="96" mass="10883">MPVMKSAKLPVLSTTELRTLWRSFPDPAVRSVILEVVALREEIQRHAGVMRHISQLYLAIRATWREEVGGQLVGLEHLKALVNDELVRAGRFPGDR</sequence>
<dbReference type="EMBL" id="QAIC01000024">
    <property type="protein sequence ID" value="MDN4572020.1"/>
    <property type="molecule type" value="Genomic_DNA"/>
</dbReference>
<evidence type="ECO:0000313" key="2">
    <source>
        <dbReference type="EMBL" id="MDN4576671.1"/>
    </source>
</evidence>
<proteinExistence type="predicted"/>
<dbReference type="Proteomes" id="UP001172788">
    <property type="component" value="Unassembled WGS sequence"/>
</dbReference>
<gene>
    <name evidence="1" type="ORF">DBA34_01880</name>
    <name evidence="2" type="ORF">DBB29_00795</name>
</gene>
<keyword evidence="3" id="KW-1185">Reference proteome</keyword>
<evidence type="ECO:0000313" key="1">
    <source>
        <dbReference type="EMBL" id="MDN4572020.1"/>
    </source>
</evidence>
<comment type="caution">
    <text evidence="1">The sequence shown here is derived from an EMBL/GenBank/DDBJ whole genome shotgun (WGS) entry which is preliminary data.</text>
</comment>
<organism evidence="1 4">
    <name type="scientific">Pandoraea cepalis</name>
    <dbReference type="NCBI Taxonomy" id="2508294"/>
    <lineage>
        <taxon>Bacteria</taxon>
        <taxon>Pseudomonadati</taxon>
        <taxon>Pseudomonadota</taxon>
        <taxon>Betaproteobacteria</taxon>
        <taxon>Burkholderiales</taxon>
        <taxon>Burkholderiaceae</taxon>
        <taxon>Pandoraea</taxon>
    </lineage>
</organism>
<reference evidence="1" key="1">
    <citation type="submission" date="2018-04" db="EMBL/GenBank/DDBJ databases">
        <authorList>
            <person name="Jy Z."/>
        </authorList>
    </citation>
    <scope>NUCLEOTIDE SEQUENCE</scope>
    <source>
        <strain evidence="2">AS13</strain>
        <strain evidence="1">LA18</strain>
    </source>
</reference>
<evidence type="ECO:0000313" key="3">
    <source>
        <dbReference type="Proteomes" id="UP001172788"/>
    </source>
</evidence>
<dbReference type="EMBL" id="QAID01000021">
    <property type="protein sequence ID" value="MDN4576671.1"/>
    <property type="molecule type" value="Genomic_DNA"/>
</dbReference>